<dbReference type="EMBL" id="JABFUD020000001">
    <property type="protein sequence ID" value="KAI5083970.1"/>
    <property type="molecule type" value="Genomic_DNA"/>
</dbReference>
<evidence type="ECO:0000313" key="2">
    <source>
        <dbReference type="EMBL" id="KAI5083970.1"/>
    </source>
</evidence>
<keyword evidence="1" id="KW-1133">Transmembrane helix</keyword>
<sequence>MSASYRKPFSVQGLGCEIICILESSNKCHPRGSAHFFDCCCTSQRSAAVYSTRVAATLLILCAMIFQRILQLYFKRLYCNDYKWNTVIYSNG</sequence>
<gene>
    <name evidence="2" type="ORF">GOP47_0000139</name>
</gene>
<keyword evidence="3" id="KW-1185">Reference proteome</keyword>
<organism evidence="2 3">
    <name type="scientific">Adiantum capillus-veneris</name>
    <name type="common">Maidenhair fern</name>
    <dbReference type="NCBI Taxonomy" id="13818"/>
    <lineage>
        <taxon>Eukaryota</taxon>
        <taxon>Viridiplantae</taxon>
        <taxon>Streptophyta</taxon>
        <taxon>Embryophyta</taxon>
        <taxon>Tracheophyta</taxon>
        <taxon>Polypodiopsida</taxon>
        <taxon>Polypodiidae</taxon>
        <taxon>Polypodiales</taxon>
        <taxon>Pteridineae</taxon>
        <taxon>Pteridaceae</taxon>
        <taxon>Vittarioideae</taxon>
        <taxon>Adiantum</taxon>
    </lineage>
</organism>
<reference evidence="2" key="1">
    <citation type="submission" date="2021-01" db="EMBL/GenBank/DDBJ databases">
        <title>Adiantum capillus-veneris genome.</title>
        <authorList>
            <person name="Fang Y."/>
            <person name="Liao Q."/>
        </authorList>
    </citation>
    <scope>NUCLEOTIDE SEQUENCE</scope>
    <source>
        <strain evidence="2">H3</strain>
        <tissue evidence="2">Leaf</tissue>
    </source>
</reference>
<name>A0A9D4VCH6_ADICA</name>
<evidence type="ECO:0000256" key="1">
    <source>
        <dbReference type="SAM" id="Phobius"/>
    </source>
</evidence>
<accession>A0A9D4VCH6</accession>
<keyword evidence="1" id="KW-0472">Membrane</keyword>
<protein>
    <submittedName>
        <fullName evidence="2">Uncharacterized protein</fullName>
    </submittedName>
</protein>
<feature type="transmembrane region" description="Helical" evidence="1">
    <location>
        <begin position="54"/>
        <end position="74"/>
    </location>
</feature>
<keyword evidence="1" id="KW-0812">Transmembrane</keyword>
<proteinExistence type="predicted"/>
<comment type="caution">
    <text evidence="2">The sequence shown here is derived from an EMBL/GenBank/DDBJ whole genome shotgun (WGS) entry which is preliminary data.</text>
</comment>
<dbReference type="AlphaFoldDB" id="A0A9D4VCH6"/>
<dbReference type="Proteomes" id="UP000886520">
    <property type="component" value="Chromosome 1"/>
</dbReference>
<evidence type="ECO:0000313" key="3">
    <source>
        <dbReference type="Proteomes" id="UP000886520"/>
    </source>
</evidence>